<dbReference type="InterPro" id="IPR047650">
    <property type="entry name" value="Transpos_IS110"/>
</dbReference>
<protein>
    <submittedName>
        <fullName evidence="2">IS110 family transposase</fullName>
    </submittedName>
</protein>
<evidence type="ECO:0000313" key="3">
    <source>
        <dbReference type="Proteomes" id="UP000261905"/>
    </source>
</evidence>
<dbReference type="GO" id="GO:0006313">
    <property type="term" value="P:DNA transposition"/>
    <property type="evidence" value="ECO:0007669"/>
    <property type="project" value="InterPro"/>
</dbReference>
<dbReference type="AlphaFoldDB" id="A0A371PH79"/>
<evidence type="ECO:0000259" key="1">
    <source>
        <dbReference type="Pfam" id="PF02371"/>
    </source>
</evidence>
<accession>A0A371PH79</accession>
<comment type="caution">
    <text evidence="2">The sequence shown here is derived from an EMBL/GenBank/DDBJ whole genome shotgun (WGS) entry which is preliminary data.</text>
</comment>
<dbReference type="Pfam" id="PF02371">
    <property type="entry name" value="Transposase_20"/>
    <property type="match status" value="1"/>
</dbReference>
<feature type="domain" description="Transposase IS116/IS110/IS902 C-terminal" evidence="1">
    <location>
        <begin position="24"/>
        <end position="96"/>
    </location>
</feature>
<dbReference type="GO" id="GO:0004803">
    <property type="term" value="F:transposase activity"/>
    <property type="evidence" value="ECO:0007669"/>
    <property type="project" value="InterPro"/>
</dbReference>
<gene>
    <name evidence="2" type="ORF">DX130_00190</name>
</gene>
<dbReference type="PANTHER" id="PTHR33055:SF15">
    <property type="entry name" value="TRANSPOSASE-RELATED"/>
    <property type="match status" value="1"/>
</dbReference>
<proteinExistence type="predicted"/>
<dbReference type="OrthoDB" id="9815354at2"/>
<keyword evidence="3" id="KW-1185">Reference proteome</keyword>
<dbReference type="GO" id="GO:0003677">
    <property type="term" value="F:DNA binding"/>
    <property type="evidence" value="ECO:0007669"/>
    <property type="project" value="InterPro"/>
</dbReference>
<sequence length="123" mass="13259">MSFSSFAIAGSTSHSSRNPSFNWIPGVSKITASAIIAEIGVNMNQFQTADHLASWTGVAPGNYESAGKKSSKTVKGNPHVKTALCEAAWAATISRKLSDHQTLAKLHRRRSTDCNFSRGITFF</sequence>
<organism evidence="2 3">
    <name type="scientific">Paenibacillus paeoniae</name>
    <dbReference type="NCBI Taxonomy" id="2292705"/>
    <lineage>
        <taxon>Bacteria</taxon>
        <taxon>Bacillati</taxon>
        <taxon>Bacillota</taxon>
        <taxon>Bacilli</taxon>
        <taxon>Bacillales</taxon>
        <taxon>Paenibacillaceae</taxon>
        <taxon>Paenibacillus</taxon>
    </lineage>
</organism>
<dbReference type="Proteomes" id="UP000261905">
    <property type="component" value="Unassembled WGS sequence"/>
</dbReference>
<dbReference type="PANTHER" id="PTHR33055">
    <property type="entry name" value="TRANSPOSASE FOR INSERTION SEQUENCE ELEMENT IS1111A"/>
    <property type="match status" value="1"/>
</dbReference>
<evidence type="ECO:0000313" key="2">
    <source>
        <dbReference type="EMBL" id="REK75551.1"/>
    </source>
</evidence>
<reference evidence="2 3" key="1">
    <citation type="submission" date="2018-08" db="EMBL/GenBank/DDBJ databases">
        <title>Paenibacillus sp. M4BSY-1, whole genome shotgun sequence.</title>
        <authorList>
            <person name="Tuo L."/>
        </authorList>
    </citation>
    <scope>NUCLEOTIDE SEQUENCE [LARGE SCALE GENOMIC DNA]</scope>
    <source>
        <strain evidence="2 3">M4BSY-1</strain>
    </source>
</reference>
<dbReference type="InterPro" id="IPR003346">
    <property type="entry name" value="Transposase_20"/>
</dbReference>
<name>A0A371PH79_9BACL</name>
<dbReference type="EMBL" id="QUBQ01000001">
    <property type="protein sequence ID" value="REK75551.1"/>
    <property type="molecule type" value="Genomic_DNA"/>
</dbReference>